<gene>
    <name evidence="1" type="ORF">DR999_PMT04352</name>
</gene>
<protein>
    <submittedName>
        <fullName evidence="1">Enkurin</fullName>
    </submittedName>
</protein>
<keyword evidence="2" id="KW-1185">Reference proteome</keyword>
<dbReference type="Proteomes" id="UP000297703">
    <property type="component" value="Unassembled WGS sequence"/>
</dbReference>
<dbReference type="EMBL" id="QXTE01000024">
    <property type="protein sequence ID" value="TFK12299.1"/>
    <property type="molecule type" value="Genomic_DNA"/>
</dbReference>
<accession>A0A4D9EP51</accession>
<organism evidence="1 2">
    <name type="scientific">Platysternon megacephalum</name>
    <name type="common">big-headed turtle</name>
    <dbReference type="NCBI Taxonomy" id="55544"/>
    <lineage>
        <taxon>Eukaryota</taxon>
        <taxon>Metazoa</taxon>
        <taxon>Chordata</taxon>
        <taxon>Craniata</taxon>
        <taxon>Vertebrata</taxon>
        <taxon>Euteleostomi</taxon>
        <taxon>Archelosauria</taxon>
        <taxon>Testudinata</taxon>
        <taxon>Testudines</taxon>
        <taxon>Cryptodira</taxon>
        <taxon>Durocryptodira</taxon>
        <taxon>Testudinoidea</taxon>
        <taxon>Platysternidae</taxon>
        <taxon>Platysternon</taxon>
    </lineage>
</organism>
<reference evidence="1 2" key="1">
    <citation type="submission" date="2019-04" db="EMBL/GenBank/DDBJ databases">
        <title>Draft genome of the big-headed turtle Platysternon megacephalum.</title>
        <authorList>
            <person name="Gong S."/>
        </authorList>
    </citation>
    <scope>NUCLEOTIDE SEQUENCE [LARGE SCALE GENOMIC DNA]</scope>
    <source>
        <strain evidence="1">DO16091913</strain>
        <tissue evidence="1">Muscle</tissue>
    </source>
</reference>
<sequence>MSLLFKTSLYVSPLLAHQSSLTYYLMNNAKIVFLCPYFWSSLPDPLPNVTECVYKFYSFLELNFSSPPPPLPGQLQREEVSTLFLSRLHSRLLLLHQEFKNRL</sequence>
<dbReference type="AlphaFoldDB" id="A0A4D9EP51"/>
<name>A0A4D9EP51_9SAUR</name>
<evidence type="ECO:0000313" key="2">
    <source>
        <dbReference type="Proteomes" id="UP000297703"/>
    </source>
</evidence>
<evidence type="ECO:0000313" key="1">
    <source>
        <dbReference type="EMBL" id="TFK12299.1"/>
    </source>
</evidence>
<comment type="caution">
    <text evidence="1">The sequence shown here is derived from an EMBL/GenBank/DDBJ whole genome shotgun (WGS) entry which is preliminary data.</text>
</comment>
<reference evidence="1 2" key="2">
    <citation type="submission" date="2019-04" db="EMBL/GenBank/DDBJ databases">
        <title>The genome sequence of big-headed turtle.</title>
        <authorList>
            <person name="Gong S."/>
        </authorList>
    </citation>
    <scope>NUCLEOTIDE SEQUENCE [LARGE SCALE GENOMIC DNA]</scope>
    <source>
        <strain evidence="1">DO16091913</strain>
        <tissue evidence="1">Muscle</tissue>
    </source>
</reference>
<proteinExistence type="predicted"/>